<dbReference type="AlphaFoldDB" id="A0A1Z4C2E7"/>
<dbReference type="KEGG" id="mpsy:CEK71_17325"/>
<proteinExistence type="predicted"/>
<keyword evidence="3" id="KW-1185">Reference proteome</keyword>
<evidence type="ECO:0000313" key="2">
    <source>
        <dbReference type="EMBL" id="POZ53060.1"/>
    </source>
</evidence>
<protein>
    <submittedName>
        <fullName evidence="1">Uncharacterized protein</fullName>
    </submittedName>
</protein>
<dbReference type="Proteomes" id="UP000197019">
    <property type="component" value="Chromosome"/>
</dbReference>
<sequence length="68" mass="7229">MNTTNPKNSLYLFSCLPLVLLLAFIVGGLNASDGEALLRHLAHAYGGSPAPANITVAHNSQQDVQKVR</sequence>
<organism evidence="1 3">
    <name type="scientific">Methylovulum psychrotolerans</name>
    <dbReference type="NCBI Taxonomy" id="1704499"/>
    <lineage>
        <taxon>Bacteria</taxon>
        <taxon>Pseudomonadati</taxon>
        <taxon>Pseudomonadota</taxon>
        <taxon>Gammaproteobacteria</taxon>
        <taxon>Methylococcales</taxon>
        <taxon>Methylococcaceae</taxon>
        <taxon>Methylovulum</taxon>
    </lineage>
</organism>
<dbReference type="EMBL" id="PGFZ01000001">
    <property type="protein sequence ID" value="POZ53060.1"/>
    <property type="molecule type" value="Genomic_DNA"/>
</dbReference>
<dbReference type="Proteomes" id="UP000237423">
    <property type="component" value="Unassembled WGS sequence"/>
</dbReference>
<reference evidence="2 4" key="2">
    <citation type="submission" date="2017-11" db="EMBL/GenBank/DDBJ databases">
        <title>Draft Genome Sequence of Methylobacter psychrotolerans Sph1T, an Obligate Methanotroph from Low-Temperature Environments.</title>
        <authorList>
            <person name="Oshkin I.Y."/>
            <person name="Miroshnikov K."/>
            <person name="Belova S.E."/>
            <person name="Korzhenkov A."/>
            <person name="Toshchakov S.V."/>
            <person name="Dedysh S.N."/>
        </authorList>
    </citation>
    <scope>NUCLEOTIDE SEQUENCE [LARGE SCALE GENOMIC DNA]</scope>
    <source>
        <strain evidence="2 4">Sph1</strain>
    </source>
</reference>
<evidence type="ECO:0000313" key="3">
    <source>
        <dbReference type="Proteomes" id="UP000197019"/>
    </source>
</evidence>
<gene>
    <name evidence="2" type="ORF">AADEFJLK_00069</name>
    <name evidence="1" type="ORF">CEK71_17325</name>
</gene>
<accession>A0A1Z4C2E7</accession>
<name>A0A1Z4C2E7_9GAMM</name>
<evidence type="ECO:0000313" key="4">
    <source>
        <dbReference type="Proteomes" id="UP000237423"/>
    </source>
</evidence>
<evidence type="ECO:0000313" key="1">
    <source>
        <dbReference type="EMBL" id="ASF47685.1"/>
    </source>
</evidence>
<dbReference type="RefSeq" id="WP_088620555.1">
    <property type="nucleotide sequence ID" value="NZ_CP022129.1"/>
</dbReference>
<reference evidence="1 3" key="1">
    <citation type="submission" date="2017-06" db="EMBL/GenBank/DDBJ databases">
        <title>Genome Sequencing of the methanotroph Methylovulum psychrotolerants str. HV10-M2 isolated from a high-altitude environment.</title>
        <authorList>
            <person name="Mateos-Rivera A."/>
        </authorList>
    </citation>
    <scope>NUCLEOTIDE SEQUENCE [LARGE SCALE GENOMIC DNA]</scope>
    <source>
        <strain evidence="1 3">HV10_M2</strain>
    </source>
</reference>
<dbReference type="EMBL" id="CP022129">
    <property type="protein sequence ID" value="ASF47685.1"/>
    <property type="molecule type" value="Genomic_DNA"/>
</dbReference>